<evidence type="ECO:0000259" key="1">
    <source>
        <dbReference type="Pfam" id="PF05050"/>
    </source>
</evidence>
<dbReference type="SUPFAM" id="SSF53335">
    <property type="entry name" value="S-adenosyl-L-methionine-dependent methyltransferases"/>
    <property type="match status" value="1"/>
</dbReference>
<keyword evidence="3" id="KW-1185">Reference proteome</keyword>
<dbReference type="Pfam" id="PF05050">
    <property type="entry name" value="Methyltransf_21"/>
    <property type="match status" value="1"/>
</dbReference>
<dbReference type="InterPro" id="IPR006342">
    <property type="entry name" value="FkbM_mtfrase"/>
</dbReference>
<reference evidence="3" key="1">
    <citation type="journal article" date="2019" name="Int. J. Syst. Evol. Microbiol.">
        <title>The Global Catalogue of Microorganisms (GCM) 10K type strain sequencing project: providing services to taxonomists for standard genome sequencing and annotation.</title>
        <authorList>
            <consortium name="The Broad Institute Genomics Platform"/>
            <consortium name="The Broad Institute Genome Sequencing Center for Infectious Disease"/>
            <person name="Wu L."/>
            <person name="Ma J."/>
        </authorList>
    </citation>
    <scope>NUCLEOTIDE SEQUENCE [LARGE SCALE GENOMIC DNA]</scope>
    <source>
        <strain evidence="3">CGMCC 1.12482</strain>
    </source>
</reference>
<dbReference type="Gene3D" id="3.40.50.150">
    <property type="entry name" value="Vaccinia Virus protein VP39"/>
    <property type="match status" value="1"/>
</dbReference>
<comment type="caution">
    <text evidence="2">The sequence shown here is derived from an EMBL/GenBank/DDBJ whole genome shotgun (WGS) entry which is preliminary data.</text>
</comment>
<proteinExistence type="predicted"/>
<protein>
    <recommendedName>
        <fullName evidence="1">Methyltransferase FkbM domain-containing protein</fullName>
    </recommendedName>
</protein>
<evidence type="ECO:0000313" key="3">
    <source>
        <dbReference type="Proteomes" id="UP000638188"/>
    </source>
</evidence>
<sequence length="253" mass="28250">MRVSARGLHQWPQEEPEDAFQIQRFQQWVNGLSDEGRLKHPFYSLVLPVRSGFSARMAYYFAIGDYEQADLQLIDAMIRPGDRVMECGAGAGVTGSFAGMRSQQPVVIVEPNPAMYDQIRNTFAANGQTLELIEAAVVADAYQAEHIELGIYDEYWWSSALTPAKADRRLTVPARSLSSLLGDHEPTVLVLDIEGGECGLFPAELPACLRMILIEIHTPDIGELPTVELVNLIQSQGFRLCRLLAQTWLFLRT</sequence>
<dbReference type="EMBL" id="BMFF01000003">
    <property type="protein sequence ID" value="GGD00013.1"/>
    <property type="molecule type" value="Genomic_DNA"/>
</dbReference>
<dbReference type="Proteomes" id="UP000638188">
    <property type="component" value="Unassembled WGS sequence"/>
</dbReference>
<dbReference type="NCBIfam" id="TIGR01444">
    <property type="entry name" value="fkbM_fam"/>
    <property type="match status" value="1"/>
</dbReference>
<organism evidence="2 3">
    <name type="scientific">Halopseudomonas salina</name>
    <dbReference type="NCBI Taxonomy" id="1323744"/>
    <lineage>
        <taxon>Bacteria</taxon>
        <taxon>Pseudomonadati</taxon>
        <taxon>Pseudomonadota</taxon>
        <taxon>Gammaproteobacteria</taxon>
        <taxon>Pseudomonadales</taxon>
        <taxon>Pseudomonadaceae</taxon>
        <taxon>Halopseudomonas</taxon>
    </lineage>
</organism>
<name>A0ABQ1PMY1_9GAMM</name>
<accession>A0ABQ1PMY1</accession>
<evidence type="ECO:0000313" key="2">
    <source>
        <dbReference type="EMBL" id="GGD00013.1"/>
    </source>
</evidence>
<feature type="domain" description="Methyltransferase FkbM" evidence="1">
    <location>
        <begin position="86"/>
        <end position="240"/>
    </location>
</feature>
<dbReference type="InterPro" id="IPR029063">
    <property type="entry name" value="SAM-dependent_MTases_sf"/>
</dbReference>
<gene>
    <name evidence="2" type="ORF">GCM10007418_19100</name>
</gene>